<feature type="domain" description="Cyclic nucleotide-binding" evidence="4">
    <location>
        <begin position="10"/>
        <end position="133"/>
    </location>
</feature>
<protein>
    <submittedName>
        <fullName evidence="5">Crp/Fnr family transcriptional regulator</fullName>
    </submittedName>
</protein>
<dbReference type="InterPro" id="IPR012318">
    <property type="entry name" value="HTH_CRP"/>
</dbReference>
<dbReference type="Pfam" id="PF13545">
    <property type="entry name" value="HTH_Crp_2"/>
    <property type="match status" value="1"/>
</dbReference>
<sequence length="223" mass="25785">MLEVLKNTCFFKGIPEVEIDNILKSELYLVRDYKKDDVIANQGEKCNSLSVILEGKAVIQTIYENGKVLTLSKFNVSDVFAEALLFSKDREYPATVMAVEDCKVLSFPKNSVLAIMQKNTRFAENLLELLSQKVVILNRKINLIELDSIRRKICKILLDNYKRNDSYVYKIKSKKELAEELGIPRPSLSRELIKMKDMRIIDFNLKEIKIIDLEGLEDELFKN</sequence>
<organism evidence="5 6">
    <name type="scientific">Clostridium gallinarum</name>
    <dbReference type="NCBI Taxonomy" id="2762246"/>
    <lineage>
        <taxon>Bacteria</taxon>
        <taxon>Bacillati</taxon>
        <taxon>Bacillota</taxon>
        <taxon>Clostridia</taxon>
        <taxon>Eubacteriales</taxon>
        <taxon>Clostridiaceae</taxon>
        <taxon>Clostridium</taxon>
    </lineage>
</organism>
<dbReference type="Proteomes" id="UP000640335">
    <property type="component" value="Unassembled WGS sequence"/>
</dbReference>
<evidence type="ECO:0000256" key="2">
    <source>
        <dbReference type="ARBA" id="ARBA00023125"/>
    </source>
</evidence>
<comment type="caution">
    <text evidence="5">The sequence shown here is derived from an EMBL/GenBank/DDBJ whole genome shotgun (WGS) entry which is preliminary data.</text>
</comment>
<dbReference type="CDD" id="cd00038">
    <property type="entry name" value="CAP_ED"/>
    <property type="match status" value="1"/>
</dbReference>
<dbReference type="Gene3D" id="2.60.120.10">
    <property type="entry name" value="Jelly Rolls"/>
    <property type="match status" value="1"/>
</dbReference>
<dbReference type="InterPro" id="IPR018490">
    <property type="entry name" value="cNMP-bd_dom_sf"/>
</dbReference>
<evidence type="ECO:0000259" key="4">
    <source>
        <dbReference type="PROSITE" id="PS50042"/>
    </source>
</evidence>
<dbReference type="InterPro" id="IPR000595">
    <property type="entry name" value="cNMP-bd_dom"/>
</dbReference>
<dbReference type="SMART" id="SM00100">
    <property type="entry name" value="cNMP"/>
    <property type="match status" value="1"/>
</dbReference>
<gene>
    <name evidence="5" type="ORF">H9660_11760</name>
</gene>
<evidence type="ECO:0000313" key="5">
    <source>
        <dbReference type="EMBL" id="MBD7915820.1"/>
    </source>
</evidence>
<dbReference type="Pfam" id="PF00027">
    <property type="entry name" value="cNMP_binding"/>
    <property type="match status" value="1"/>
</dbReference>
<dbReference type="InterPro" id="IPR014710">
    <property type="entry name" value="RmlC-like_jellyroll"/>
</dbReference>
<evidence type="ECO:0000256" key="3">
    <source>
        <dbReference type="ARBA" id="ARBA00023163"/>
    </source>
</evidence>
<dbReference type="InterPro" id="IPR036390">
    <property type="entry name" value="WH_DNA-bd_sf"/>
</dbReference>
<keyword evidence="6" id="KW-1185">Reference proteome</keyword>
<dbReference type="SUPFAM" id="SSF46785">
    <property type="entry name" value="Winged helix' DNA-binding domain"/>
    <property type="match status" value="1"/>
</dbReference>
<dbReference type="PANTHER" id="PTHR24567:SF58">
    <property type="entry name" value="CYCLIC AMP-BINDING REGULATORY PROTEIN"/>
    <property type="match status" value="1"/>
</dbReference>
<reference evidence="5 6" key="1">
    <citation type="submission" date="2020-08" db="EMBL/GenBank/DDBJ databases">
        <title>A Genomic Blueprint of the Chicken Gut Microbiome.</title>
        <authorList>
            <person name="Gilroy R."/>
            <person name="Ravi A."/>
            <person name="Getino M."/>
            <person name="Pursley I."/>
            <person name="Horton D.L."/>
            <person name="Alikhan N.-F."/>
            <person name="Baker D."/>
            <person name="Gharbi K."/>
            <person name="Hall N."/>
            <person name="Watson M."/>
            <person name="Adriaenssens E.M."/>
            <person name="Foster-Nyarko E."/>
            <person name="Jarju S."/>
            <person name="Secka A."/>
            <person name="Antonio M."/>
            <person name="Oren A."/>
            <person name="Chaudhuri R."/>
            <person name="La Ragione R.M."/>
            <person name="Hildebrand F."/>
            <person name="Pallen M.J."/>
        </authorList>
    </citation>
    <scope>NUCLEOTIDE SEQUENCE [LARGE SCALE GENOMIC DNA]</scope>
    <source>
        <strain evidence="5 6">Sa3CUN1</strain>
    </source>
</reference>
<keyword evidence="2" id="KW-0238">DNA-binding</keyword>
<evidence type="ECO:0000256" key="1">
    <source>
        <dbReference type="ARBA" id="ARBA00023015"/>
    </source>
</evidence>
<accession>A0ABR8Q604</accession>
<dbReference type="EMBL" id="JACSQZ010000046">
    <property type="protein sequence ID" value="MBD7915820.1"/>
    <property type="molecule type" value="Genomic_DNA"/>
</dbReference>
<dbReference type="RefSeq" id="WP_191750574.1">
    <property type="nucleotide sequence ID" value="NZ_JACSQZ010000046.1"/>
</dbReference>
<keyword evidence="3" id="KW-0804">Transcription</keyword>
<dbReference type="PROSITE" id="PS50042">
    <property type="entry name" value="CNMP_BINDING_3"/>
    <property type="match status" value="1"/>
</dbReference>
<name>A0ABR8Q604_9CLOT</name>
<dbReference type="InterPro" id="IPR050397">
    <property type="entry name" value="Env_Response_Regulators"/>
</dbReference>
<evidence type="ECO:0000313" key="6">
    <source>
        <dbReference type="Proteomes" id="UP000640335"/>
    </source>
</evidence>
<proteinExistence type="predicted"/>
<keyword evidence="1" id="KW-0805">Transcription regulation</keyword>
<dbReference type="SUPFAM" id="SSF51206">
    <property type="entry name" value="cAMP-binding domain-like"/>
    <property type="match status" value="1"/>
</dbReference>
<dbReference type="PANTHER" id="PTHR24567">
    <property type="entry name" value="CRP FAMILY TRANSCRIPTIONAL REGULATORY PROTEIN"/>
    <property type="match status" value="1"/>
</dbReference>